<dbReference type="AlphaFoldDB" id="A0A482XPN2"/>
<sequence length="190" mass="21114">MFIVRAREHARHDRCWSEHKFCVVYPWMLRSEQLEAIDPLTQRVRMNLSNAHAPLFKVSLGALSPAAQGGTLQLVLYAANQKGHSEAVVLEDIAIRDARSETECVGEAVAAAYDWSAKPVADWCDSVAVSGHPAGGNGAVKKRRDPSPCQLTERDSAVKQLELTHGNQQRYVVAYQLKPETKQPDILSRR</sequence>
<evidence type="ECO:0000313" key="2">
    <source>
        <dbReference type="Proteomes" id="UP000291343"/>
    </source>
</evidence>
<accession>A0A482XPN2</accession>
<reference evidence="1 2" key="1">
    <citation type="journal article" date="2017" name="Gigascience">
        <title>Genome sequence of the small brown planthopper, Laodelphax striatellus.</title>
        <authorList>
            <person name="Zhu J."/>
            <person name="Jiang F."/>
            <person name="Wang X."/>
            <person name="Yang P."/>
            <person name="Bao Y."/>
            <person name="Zhao W."/>
            <person name="Wang W."/>
            <person name="Lu H."/>
            <person name="Wang Q."/>
            <person name="Cui N."/>
            <person name="Li J."/>
            <person name="Chen X."/>
            <person name="Luo L."/>
            <person name="Yu J."/>
            <person name="Kang L."/>
            <person name="Cui F."/>
        </authorList>
    </citation>
    <scope>NUCLEOTIDE SEQUENCE [LARGE SCALE GENOMIC DNA]</scope>
    <source>
        <strain evidence="1">Lst14</strain>
    </source>
</reference>
<comment type="caution">
    <text evidence="1">The sequence shown here is derived from an EMBL/GenBank/DDBJ whole genome shotgun (WGS) entry which is preliminary data.</text>
</comment>
<dbReference type="OrthoDB" id="10055806at2759"/>
<gene>
    <name evidence="1" type="ORF">LSTR_LSTR009118</name>
</gene>
<keyword evidence="2" id="KW-1185">Reference proteome</keyword>
<name>A0A482XPN2_LAOST</name>
<organism evidence="1 2">
    <name type="scientific">Laodelphax striatellus</name>
    <name type="common">Small brown planthopper</name>
    <name type="synonym">Delphax striatella</name>
    <dbReference type="NCBI Taxonomy" id="195883"/>
    <lineage>
        <taxon>Eukaryota</taxon>
        <taxon>Metazoa</taxon>
        <taxon>Ecdysozoa</taxon>
        <taxon>Arthropoda</taxon>
        <taxon>Hexapoda</taxon>
        <taxon>Insecta</taxon>
        <taxon>Pterygota</taxon>
        <taxon>Neoptera</taxon>
        <taxon>Paraneoptera</taxon>
        <taxon>Hemiptera</taxon>
        <taxon>Auchenorrhyncha</taxon>
        <taxon>Fulgoroidea</taxon>
        <taxon>Delphacidae</taxon>
        <taxon>Criomorphinae</taxon>
        <taxon>Laodelphax</taxon>
    </lineage>
</organism>
<dbReference type="EMBL" id="QKKF02004374">
    <property type="protein sequence ID" value="RZF47379.1"/>
    <property type="molecule type" value="Genomic_DNA"/>
</dbReference>
<dbReference type="STRING" id="195883.A0A482XPN2"/>
<dbReference type="Proteomes" id="UP000291343">
    <property type="component" value="Unassembled WGS sequence"/>
</dbReference>
<evidence type="ECO:0000313" key="1">
    <source>
        <dbReference type="EMBL" id="RZF47379.1"/>
    </source>
</evidence>
<protein>
    <submittedName>
        <fullName evidence="1">Uncharacterized protein</fullName>
    </submittedName>
</protein>
<proteinExistence type="predicted"/>
<dbReference type="InParanoid" id="A0A482XPN2"/>